<sequence length="111" mass="12173">MLDRDSFAVKVVEETPGILQEARALSEPRPSPHRPLLRARGAGETGVHIPGVHARGVPEGQSLTEYGQFQEDLCCKVAREILRGLEYLHSNNVLHRDLKDAATCCSTARTA</sequence>
<evidence type="ECO:0000256" key="1">
    <source>
        <dbReference type="SAM" id="MobiDB-lite"/>
    </source>
</evidence>
<evidence type="ECO:0000259" key="2">
    <source>
        <dbReference type="PROSITE" id="PS50011"/>
    </source>
</evidence>
<organism evidence="3 4">
    <name type="scientific">Prorocentrum cordatum</name>
    <dbReference type="NCBI Taxonomy" id="2364126"/>
    <lineage>
        <taxon>Eukaryota</taxon>
        <taxon>Sar</taxon>
        <taxon>Alveolata</taxon>
        <taxon>Dinophyceae</taxon>
        <taxon>Prorocentrales</taxon>
        <taxon>Prorocentraceae</taxon>
        <taxon>Prorocentrum</taxon>
    </lineage>
</organism>
<name>A0ABN9S0P9_9DINO</name>
<reference evidence="3" key="1">
    <citation type="submission" date="2023-10" db="EMBL/GenBank/DDBJ databases">
        <authorList>
            <person name="Chen Y."/>
            <person name="Shah S."/>
            <person name="Dougan E. K."/>
            <person name="Thang M."/>
            <person name="Chan C."/>
        </authorList>
    </citation>
    <scope>NUCLEOTIDE SEQUENCE [LARGE SCALE GENOMIC DNA]</scope>
</reference>
<dbReference type="Gene3D" id="1.10.510.10">
    <property type="entry name" value="Transferase(Phosphotransferase) domain 1"/>
    <property type="match status" value="1"/>
</dbReference>
<dbReference type="EMBL" id="CAUYUJ010008891">
    <property type="protein sequence ID" value="CAK0825285.1"/>
    <property type="molecule type" value="Genomic_DNA"/>
</dbReference>
<feature type="region of interest" description="Disordered" evidence="1">
    <location>
        <begin position="23"/>
        <end position="56"/>
    </location>
</feature>
<accession>A0ABN9S0P9</accession>
<keyword evidence="4" id="KW-1185">Reference proteome</keyword>
<dbReference type="Pfam" id="PF00069">
    <property type="entry name" value="Pkinase"/>
    <property type="match status" value="1"/>
</dbReference>
<dbReference type="InterPro" id="IPR000719">
    <property type="entry name" value="Prot_kinase_dom"/>
</dbReference>
<evidence type="ECO:0000313" key="3">
    <source>
        <dbReference type="EMBL" id="CAK0825285.1"/>
    </source>
</evidence>
<proteinExistence type="predicted"/>
<gene>
    <name evidence="3" type="ORF">PCOR1329_LOCUS25449</name>
</gene>
<dbReference type="SUPFAM" id="SSF56112">
    <property type="entry name" value="Protein kinase-like (PK-like)"/>
    <property type="match status" value="1"/>
</dbReference>
<evidence type="ECO:0000313" key="4">
    <source>
        <dbReference type="Proteomes" id="UP001189429"/>
    </source>
</evidence>
<comment type="caution">
    <text evidence="3">The sequence shown here is derived from an EMBL/GenBank/DDBJ whole genome shotgun (WGS) entry which is preliminary data.</text>
</comment>
<dbReference type="InterPro" id="IPR011009">
    <property type="entry name" value="Kinase-like_dom_sf"/>
</dbReference>
<feature type="domain" description="Protein kinase" evidence="2">
    <location>
        <begin position="1"/>
        <end position="111"/>
    </location>
</feature>
<dbReference type="Proteomes" id="UP001189429">
    <property type="component" value="Unassembled WGS sequence"/>
</dbReference>
<dbReference type="PROSITE" id="PS50011">
    <property type="entry name" value="PROTEIN_KINASE_DOM"/>
    <property type="match status" value="1"/>
</dbReference>
<protein>
    <recommendedName>
        <fullName evidence="2">Protein kinase domain-containing protein</fullName>
    </recommendedName>
</protein>